<evidence type="ECO:0000313" key="2">
    <source>
        <dbReference type="Proteomes" id="UP000828390"/>
    </source>
</evidence>
<evidence type="ECO:0000313" key="1">
    <source>
        <dbReference type="EMBL" id="KAH3709784.1"/>
    </source>
</evidence>
<name>A0A9D3Z412_DREPO</name>
<protein>
    <submittedName>
        <fullName evidence="1">Uncharacterized protein</fullName>
    </submittedName>
</protein>
<dbReference type="AlphaFoldDB" id="A0A9D3Z412"/>
<reference evidence="1" key="2">
    <citation type="submission" date="2020-11" db="EMBL/GenBank/DDBJ databases">
        <authorList>
            <person name="McCartney M.A."/>
            <person name="Auch B."/>
            <person name="Kono T."/>
            <person name="Mallez S."/>
            <person name="Becker A."/>
            <person name="Gohl D.M."/>
            <person name="Silverstein K.A.T."/>
            <person name="Koren S."/>
            <person name="Bechman K.B."/>
            <person name="Herman A."/>
            <person name="Abrahante J.E."/>
            <person name="Garbe J."/>
        </authorList>
    </citation>
    <scope>NUCLEOTIDE SEQUENCE</scope>
    <source>
        <strain evidence="1">Duluth1</strain>
        <tissue evidence="1">Whole animal</tissue>
    </source>
</reference>
<organism evidence="1 2">
    <name type="scientific">Dreissena polymorpha</name>
    <name type="common">Zebra mussel</name>
    <name type="synonym">Mytilus polymorpha</name>
    <dbReference type="NCBI Taxonomy" id="45954"/>
    <lineage>
        <taxon>Eukaryota</taxon>
        <taxon>Metazoa</taxon>
        <taxon>Spiralia</taxon>
        <taxon>Lophotrochozoa</taxon>
        <taxon>Mollusca</taxon>
        <taxon>Bivalvia</taxon>
        <taxon>Autobranchia</taxon>
        <taxon>Heteroconchia</taxon>
        <taxon>Euheterodonta</taxon>
        <taxon>Imparidentia</taxon>
        <taxon>Neoheterodontei</taxon>
        <taxon>Myida</taxon>
        <taxon>Dreissenoidea</taxon>
        <taxon>Dreissenidae</taxon>
        <taxon>Dreissena</taxon>
    </lineage>
</organism>
<gene>
    <name evidence="1" type="ORF">DPMN_069249</name>
</gene>
<dbReference type="EMBL" id="JAIWYP010000014">
    <property type="protein sequence ID" value="KAH3709784.1"/>
    <property type="molecule type" value="Genomic_DNA"/>
</dbReference>
<dbReference type="Proteomes" id="UP000828390">
    <property type="component" value="Unassembled WGS sequence"/>
</dbReference>
<keyword evidence="2" id="KW-1185">Reference proteome</keyword>
<sequence length="129" mass="14437">MNEDSLFVLVSEVDSVEQENVIKIEPEAVDVKKGQPVIIDNTLVNERDIISKISSINDEKPAVWGDFTEATAIINEQGSGTFEPIEDSDDEVYEDALEKRENDCDTVADDKEQYSGSLTQEEAEKVRCH</sequence>
<accession>A0A9D3Z412</accession>
<reference evidence="1" key="1">
    <citation type="journal article" date="2019" name="bioRxiv">
        <title>The Genome of the Zebra Mussel, Dreissena polymorpha: A Resource for Invasive Species Research.</title>
        <authorList>
            <person name="McCartney M.A."/>
            <person name="Auch B."/>
            <person name="Kono T."/>
            <person name="Mallez S."/>
            <person name="Zhang Y."/>
            <person name="Obille A."/>
            <person name="Becker A."/>
            <person name="Abrahante J.E."/>
            <person name="Garbe J."/>
            <person name="Badalamenti J.P."/>
            <person name="Herman A."/>
            <person name="Mangelson H."/>
            <person name="Liachko I."/>
            <person name="Sullivan S."/>
            <person name="Sone E.D."/>
            <person name="Koren S."/>
            <person name="Silverstein K.A.T."/>
            <person name="Beckman K.B."/>
            <person name="Gohl D.M."/>
        </authorList>
    </citation>
    <scope>NUCLEOTIDE SEQUENCE</scope>
    <source>
        <strain evidence="1">Duluth1</strain>
        <tissue evidence="1">Whole animal</tissue>
    </source>
</reference>
<comment type="caution">
    <text evidence="1">The sequence shown here is derived from an EMBL/GenBank/DDBJ whole genome shotgun (WGS) entry which is preliminary data.</text>
</comment>
<proteinExistence type="predicted"/>